<organism evidence="3 4">
    <name type="scientific">Fodinibius roseus</name>
    <dbReference type="NCBI Taxonomy" id="1194090"/>
    <lineage>
        <taxon>Bacteria</taxon>
        <taxon>Pseudomonadati</taxon>
        <taxon>Balneolota</taxon>
        <taxon>Balneolia</taxon>
        <taxon>Balneolales</taxon>
        <taxon>Balneolaceae</taxon>
        <taxon>Fodinibius</taxon>
    </lineage>
</organism>
<keyword evidence="1" id="KW-0472">Membrane</keyword>
<evidence type="ECO:0000313" key="3">
    <source>
        <dbReference type="EMBL" id="SHF22627.1"/>
    </source>
</evidence>
<dbReference type="OrthoDB" id="9793489at2"/>
<evidence type="ECO:0000256" key="1">
    <source>
        <dbReference type="SAM" id="Phobius"/>
    </source>
</evidence>
<dbReference type="InterPro" id="IPR001466">
    <property type="entry name" value="Beta-lactam-related"/>
</dbReference>
<dbReference type="EMBL" id="FQUS01000006">
    <property type="protein sequence ID" value="SHF22627.1"/>
    <property type="molecule type" value="Genomic_DNA"/>
</dbReference>
<dbReference type="InterPro" id="IPR012338">
    <property type="entry name" value="Beta-lactam/transpept-like"/>
</dbReference>
<keyword evidence="1" id="KW-1133">Transmembrane helix</keyword>
<feature type="transmembrane region" description="Helical" evidence="1">
    <location>
        <begin position="16"/>
        <end position="33"/>
    </location>
</feature>
<keyword evidence="3" id="KW-0378">Hydrolase</keyword>
<dbReference type="Proteomes" id="UP000184041">
    <property type="component" value="Unassembled WGS sequence"/>
</dbReference>
<evidence type="ECO:0000259" key="2">
    <source>
        <dbReference type="Pfam" id="PF00144"/>
    </source>
</evidence>
<dbReference type="PANTHER" id="PTHR46825">
    <property type="entry name" value="D-ALANYL-D-ALANINE-CARBOXYPEPTIDASE/ENDOPEPTIDASE AMPH"/>
    <property type="match status" value="1"/>
</dbReference>
<accession>A0A1M4ZXP7</accession>
<keyword evidence="3" id="KW-0121">Carboxypeptidase</keyword>
<dbReference type="SUPFAM" id="SSF56601">
    <property type="entry name" value="beta-lactamase/transpeptidase-like"/>
    <property type="match status" value="1"/>
</dbReference>
<keyword evidence="1" id="KW-0812">Transmembrane</keyword>
<dbReference type="PANTHER" id="PTHR46825:SF7">
    <property type="entry name" value="D-ALANYL-D-ALANINE CARBOXYPEPTIDASE"/>
    <property type="match status" value="1"/>
</dbReference>
<proteinExistence type="predicted"/>
<sequence>MDYQKETYIRLKSSGIFQNVLFILTAGIFFLAWNSPSQYEKNAEEVSITTGNISLRDVFQETLDSMRVSYDLPGATAAYVLKDGTAGVAASGFADVEVGTPMTPKSRMLAASIGKTFVGATAVSLADEGVLDLDVPIVRWLGDRSWFTRLPNHDSITLRHLLTHRSGLPNHVYMDEFAAEASRRWRAQNLPFPPDSLVQFILDKPPLFEVSEGWAYTDTGFILVGMIIEQATGRGYYALIEERFLIPLNLKFTSPSNTRVLSGLASGYAAENAFGFPEKTTTSEGEMVWHPGIEWTGGGLVSTSSDLARWGAYLFGGKALSGEALNLLLDSKPIDSSNPKVQYGMGVAIYQDGPYGRVYGHGGWIPGYSSSLRFYEDYGVTIAFQINTDIGIVEDTSSVVQTMESRLAEIVLSSKQ</sequence>
<keyword evidence="4" id="KW-1185">Reference proteome</keyword>
<gene>
    <name evidence="3" type="ORF">SAMN05443144_106164</name>
</gene>
<dbReference type="InterPro" id="IPR050491">
    <property type="entry name" value="AmpC-like"/>
</dbReference>
<protein>
    <submittedName>
        <fullName evidence="3">D-alanyl-D-alanine carboxypeptidase</fullName>
    </submittedName>
</protein>
<keyword evidence="3" id="KW-0645">Protease</keyword>
<feature type="domain" description="Beta-lactamase-related" evidence="2">
    <location>
        <begin position="60"/>
        <end position="391"/>
    </location>
</feature>
<reference evidence="3 4" key="1">
    <citation type="submission" date="2016-11" db="EMBL/GenBank/DDBJ databases">
        <authorList>
            <person name="Jaros S."/>
            <person name="Januszkiewicz K."/>
            <person name="Wedrychowicz H."/>
        </authorList>
    </citation>
    <scope>NUCLEOTIDE SEQUENCE [LARGE SCALE GENOMIC DNA]</scope>
    <source>
        <strain evidence="3 4">DSM 21986</strain>
    </source>
</reference>
<dbReference type="Gene3D" id="3.40.710.10">
    <property type="entry name" value="DD-peptidase/beta-lactamase superfamily"/>
    <property type="match status" value="1"/>
</dbReference>
<dbReference type="AlphaFoldDB" id="A0A1M4ZXP7"/>
<dbReference type="Pfam" id="PF00144">
    <property type="entry name" value="Beta-lactamase"/>
    <property type="match status" value="1"/>
</dbReference>
<dbReference type="STRING" id="1194090.SAMN05443144_106164"/>
<dbReference type="GO" id="GO:0004180">
    <property type="term" value="F:carboxypeptidase activity"/>
    <property type="evidence" value="ECO:0007669"/>
    <property type="project" value="UniProtKB-KW"/>
</dbReference>
<dbReference type="RefSeq" id="WP_084088112.1">
    <property type="nucleotide sequence ID" value="NZ_FQUS01000006.1"/>
</dbReference>
<name>A0A1M4ZXP7_9BACT</name>
<evidence type="ECO:0000313" key="4">
    <source>
        <dbReference type="Proteomes" id="UP000184041"/>
    </source>
</evidence>